<sequence length="95" mass="10251">MAKFQITPFPGLVENTDFNFGSFYLYNIFNPPSYASIKENNATSGWGGAGLVNWQIYDGDGSGAKLVGHAQGMQIHAGVKHQSFTLVFENGSSTT</sequence>
<dbReference type="Gramene" id="TraesCS2A02G564100.1">
    <property type="protein sequence ID" value="TraesCS2A02G564100.1"/>
    <property type="gene ID" value="TraesCS2A02G564100"/>
</dbReference>
<evidence type="ECO:0000313" key="1">
    <source>
        <dbReference type="EnsemblPlants" id="TraesCS2A02G564100.1"/>
    </source>
</evidence>
<proteinExistence type="predicted"/>
<keyword evidence="2" id="KW-1185">Reference proteome</keyword>
<dbReference type="Gramene" id="TraesCS2A03G1353400.1">
    <property type="protein sequence ID" value="TraesCS2A03G1353400.1.CDS"/>
    <property type="gene ID" value="TraesCS2A03G1353400"/>
</dbReference>
<dbReference type="Gramene" id="TraesJAG2A03G00817360.1">
    <property type="protein sequence ID" value="TraesJAG2A03G00817360.1"/>
    <property type="gene ID" value="TraesJAG2A03G00817360"/>
</dbReference>
<dbReference type="EnsemblPlants" id="TraesCS2A02G564100.1">
    <property type="protein sequence ID" value="TraesCS2A02G564100.1"/>
    <property type="gene ID" value="TraesCS2A02G564100"/>
</dbReference>
<dbReference type="Gramene" id="TraesROB_scaffold_076533_01G000100.1">
    <property type="protein sequence ID" value="TraesROB_scaffold_076533_01G000100.1"/>
    <property type="gene ID" value="TraesROB_scaffold_076533_01G000100"/>
</dbReference>
<name>A0A3B6B9U2_WHEAT</name>
<evidence type="ECO:0008006" key="3">
    <source>
        <dbReference type="Google" id="ProtNLM"/>
    </source>
</evidence>
<dbReference type="SMR" id="A0A3B6B9U2"/>
<reference evidence="1" key="2">
    <citation type="submission" date="2018-10" db="UniProtKB">
        <authorList>
            <consortium name="EnsemblPlants"/>
        </authorList>
    </citation>
    <scope>IDENTIFICATION</scope>
</reference>
<dbReference type="AlphaFoldDB" id="A0A3B6B9U2"/>
<dbReference type="Proteomes" id="UP000019116">
    <property type="component" value="Chromosome 2A"/>
</dbReference>
<dbReference type="Gramene" id="TraesWEE_scaffold_013693_01G000100.1">
    <property type="protein sequence ID" value="TraesWEE_scaffold_013693_01G000100.1"/>
    <property type="gene ID" value="TraesWEE_scaffold_013693_01G000100"/>
</dbReference>
<accession>A0A3B6B9U2</accession>
<reference evidence="1" key="1">
    <citation type="submission" date="2018-08" db="EMBL/GenBank/DDBJ databases">
        <authorList>
            <person name="Rossello M."/>
        </authorList>
    </citation>
    <scope>NUCLEOTIDE SEQUENCE [LARGE SCALE GENOMIC DNA]</scope>
    <source>
        <strain evidence="1">cv. Chinese Spring</strain>
    </source>
</reference>
<dbReference type="Gramene" id="TraesCAD_scaffold_097206_01G000100.1">
    <property type="protein sequence ID" value="TraesCAD_scaffold_097206_01G000100.1"/>
    <property type="gene ID" value="TraesCAD_scaffold_097206_01G000100"/>
</dbReference>
<protein>
    <recommendedName>
        <fullName evidence="3">Dirigent protein</fullName>
    </recommendedName>
</protein>
<evidence type="ECO:0000313" key="2">
    <source>
        <dbReference type="Proteomes" id="UP000019116"/>
    </source>
</evidence>
<organism evidence="1">
    <name type="scientific">Triticum aestivum</name>
    <name type="common">Wheat</name>
    <dbReference type="NCBI Taxonomy" id="4565"/>
    <lineage>
        <taxon>Eukaryota</taxon>
        <taxon>Viridiplantae</taxon>
        <taxon>Streptophyta</taxon>
        <taxon>Embryophyta</taxon>
        <taxon>Tracheophyta</taxon>
        <taxon>Spermatophyta</taxon>
        <taxon>Magnoliopsida</taxon>
        <taxon>Liliopsida</taxon>
        <taxon>Poales</taxon>
        <taxon>Poaceae</taxon>
        <taxon>BOP clade</taxon>
        <taxon>Pooideae</taxon>
        <taxon>Triticodae</taxon>
        <taxon>Triticeae</taxon>
        <taxon>Triticinae</taxon>
        <taxon>Triticum</taxon>
    </lineage>
</organism>